<dbReference type="PANTHER" id="PTHR48075:SF5">
    <property type="entry name" value="3-HYDROXYBUTYRYL-COA DEHYDROGENASE"/>
    <property type="match status" value="1"/>
</dbReference>
<dbReference type="GO" id="GO:0006631">
    <property type="term" value="P:fatty acid metabolic process"/>
    <property type="evidence" value="ECO:0007669"/>
    <property type="project" value="InterPro"/>
</dbReference>
<dbReference type="Pfam" id="PF00725">
    <property type="entry name" value="3HCDH"/>
    <property type="match status" value="1"/>
</dbReference>
<dbReference type="GO" id="GO:0016616">
    <property type="term" value="F:oxidoreductase activity, acting on the CH-OH group of donors, NAD or NADP as acceptor"/>
    <property type="evidence" value="ECO:0007669"/>
    <property type="project" value="InterPro"/>
</dbReference>
<gene>
    <name evidence="5" type="ORF">CEW89_13815</name>
</gene>
<evidence type="ECO:0000313" key="5">
    <source>
        <dbReference type="EMBL" id="ATG48543.1"/>
    </source>
</evidence>
<dbReference type="PANTHER" id="PTHR48075">
    <property type="entry name" value="3-HYDROXYACYL-COA DEHYDROGENASE FAMILY PROTEIN"/>
    <property type="match status" value="1"/>
</dbReference>
<dbReference type="PIRSF" id="PIRSF000105">
    <property type="entry name" value="HCDH"/>
    <property type="match status" value="1"/>
</dbReference>
<sequence length="327" mass="36046">MMAFGFGTHPPAGGRICVVGAGFMGCVIATLYARHGYEVVLCDSQTVMLDSYAERARPIAATLADDTLTVEAILDRVSTEASLKTAVAGVFMVHEAVQEVLETKQAVFEELDRLCPPDVVLATNTSSFLISDIATGMSRRERMVGIHYITPAHIIPVIEIIHSAFTPPELVAWGRAFVQSIDHVGVACPERPGFLINKIQFAMLTEIYRLMDEGLASRDDIDAAVRLSLGPRLALWGPLLTEDLIVSKKTALAVTESLFHQTGDENYAGRKVLRDLVDQGHLGAATGQGWYRFEDDVDQVTEERDRQLRALLDWLREADPVERLNVR</sequence>
<dbReference type="KEGG" id="ceh:CEW89_13815"/>
<dbReference type="Pfam" id="PF02737">
    <property type="entry name" value="3HCDH_N"/>
    <property type="match status" value="1"/>
</dbReference>
<dbReference type="Proteomes" id="UP000217935">
    <property type="component" value="Chromosome"/>
</dbReference>
<feature type="site" description="Important for catalytic activity" evidence="2">
    <location>
        <position position="147"/>
    </location>
</feature>
<reference evidence="5 6" key="1">
    <citation type="submission" date="2017-06" db="EMBL/GenBank/DDBJ databases">
        <title>Celeribacter sp. TSPH2 complete genome sequence.</title>
        <authorList>
            <person name="Woo J.-H."/>
            <person name="Kim H.-S."/>
        </authorList>
    </citation>
    <scope>NUCLEOTIDE SEQUENCE [LARGE SCALE GENOMIC DNA]</scope>
    <source>
        <strain evidence="5 6">TSPH2</strain>
    </source>
</reference>
<dbReference type="InterPro" id="IPR006108">
    <property type="entry name" value="3HC_DH_C"/>
</dbReference>
<dbReference type="SUPFAM" id="SSF51735">
    <property type="entry name" value="NAD(P)-binding Rossmann-fold domains"/>
    <property type="match status" value="1"/>
</dbReference>
<feature type="domain" description="3-hydroxyacyl-CoA dehydrogenase C-terminal" evidence="3">
    <location>
        <begin position="193"/>
        <end position="292"/>
    </location>
</feature>
<dbReference type="SUPFAM" id="SSF48179">
    <property type="entry name" value="6-phosphogluconate dehydrogenase C-terminal domain-like"/>
    <property type="match status" value="1"/>
</dbReference>
<keyword evidence="6" id="KW-1185">Reference proteome</keyword>
<dbReference type="InterPro" id="IPR006176">
    <property type="entry name" value="3-OHacyl-CoA_DH_NAD-bd"/>
</dbReference>
<proteinExistence type="predicted"/>
<feature type="domain" description="3-hydroxyacyl-CoA dehydrogenase NAD binding" evidence="4">
    <location>
        <begin position="16"/>
        <end position="188"/>
    </location>
</feature>
<evidence type="ECO:0000256" key="2">
    <source>
        <dbReference type="PIRSR" id="PIRSR000105-1"/>
    </source>
</evidence>
<dbReference type="AlphaFoldDB" id="A0A291GDC4"/>
<dbReference type="Gene3D" id="1.10.1040.10">
    <property type="entry name" value="N-(1-d-carboxylethyl)-l-norvaline Dehydrogenase, domain 2"/>
    <property type="match status" value="1"/>
</dbReference>
<dbReference type="Gene3D" id="3.40.50.720">
    <property type="entry name" value="NAD(P)-binding Rossmann-like Domain"/>
    <property type="match status" value="1"/>
</dbReference>
<keyword evidence="1" id="KW-0560">Oxidoreductase</keyword>
<dbReference type="InterPro" id="IPR022694">
    <property type="entry name" value="3-OHacyl-CoA_DH"/>
</dbReference>
<evidence type="ECO:0000259" key="4">
    <source>
        <dbReference type="Pfam" id="PF02737"/>
    </source>
</evidence>
<name>A0A291GDC4_9RHOB</name>
<evidence type="ECO:0000313" key="6">
    <source>
        <dbReference type="Proteomes" id="UP000217935"/>
    </source>
</evidence>
<evidence type="ECO:0000256" key="1">
    <source>
        <dbReference type="ARBA" id="ARBA00023002"/>
    </source>
</evidence>
<dbReference type="InterPro" id="IPR008927">
    <property type="entry name" value="6-PGluconate_DH-like_C_sf"/>
</dbReference>
<dbReference type="InterPro" id="IPR036291">
    <property type="entry name" value="NAD(P)-bd_dom_sf"/>
</dbReference>
<accession>A0A291GDC4</accession>
<dbReference type="GO" id="GO:0070403">
    <property type="term" value="F:NAD+ binding"/>
    <property type="evidence" value="ECO:0007669"/>
    <property type="project" value="InterPro"/>
</dbReference>
<dbReference type="EMBL" id="CP022196">
    <property type="protein sequence ID" value="ATG48543.1"/>
    <property type="molecule type" value="Genomic_DNA"/>
</dbReference>
<evidence type="ECO:0008006" key="7">
    <source>
        <dbReference type="Google" id="ProtNLM"/>
    </source>
</evidence>
<protein>
    <recommendedName>
        <fullName evidence="7">3-hydroxybutyryl-CoA dehydrogenase</fullName>
    </recommendedName>
</protein>
<evidence type="ECO:0000259" key="3">
    <source>
        <dbReference type="Pfam" id="PF00725"/>
    </source>
</evidence>
<organism evidence="5 6">
    <name type="scientific">Celeribacter ethanolicus</name>
    <dbReference type="NCBI Taxonomy" id="1758178"/>
    <lineage>
        <taxon>Bacteria</taxon>
        <taxon>Pseudomonadati</taxon>
        <taxon>Pseudomonadota</taxon>
        <taxon>Alphaproteobacteria</taxon>
        <taxon>Rhodobacterales</taxon>
        <taxon>Roseobacteraceae</taxon>
        <taxon>Celeribacter</taxon>
    </lineage>
</organism>
<dbReference type="InterPro" id="IPR013328">
    <property type="entry name" value="6PGD_dom2"/>
</dbReference>